<dbReference type="PANTHER" id="PTHR11328:SF24">
    <property type="entry name" value="MAJOR FACILITATOR SUPERFAMILY (MFS) PROFILE DOMAIN-CONTAINING PROTEIN"/>
    <property type="match status" value="1"/>
</dbReference>
<dbReference type="InterPro" id="IPR036259">
    <property type="entry name" value="MFS_trans_sf"/>
</dbReference>
<feature type="transmembrane region" description="Helical" evidence="2">
    <location>
        <begin position="68"/>
        <end position="89"/>
    </location>
</feature>
<dbReference type="GO" id="GO:0006814">
    <property type="term" value="P:sodium ion transport"/>
    <property type="evidence" value="ECO:0007669"/>
    <property type="project" value="InterPro"/>
</dbReference>
<evidence type="ECO:0000313" key="3">
    <source>
        <dbReference type="EMBL" id="RJP19848.1"/>
    </source>
</evidence>
<keyword evidence="2" id="KW-1133">Transmembrane helix</keyword>
<feature type="transmembrane region" description="Helical" evidence="2">
    <location>
        <begin position="210"/>
        <end position="230"/>
    </location>
</feature>
<feature type="transmembrane region" description="Helical" evidence="2">
    <location>
        <begin position="40"/>
        <end position="62"/>
    </location>
</feature>
<name>A0A3A4NFZ0_ABYX5</name>
<dbReference type="CDD" id="cd17332">
    <property type="entry name" value="MFS_MelB_like"/>
    <property type="match status" value="1"/>
</dbReference>
<dbReference type="SUPFAM" id="SSF103473">
    <property type="entry name" value="MFS general substrate transporter"/>
    <property type="match status" value="1"/>
</dbReference>
<feature type="transmembrane region" description="Helical" evidence="2">
    <location>
        <begin position="296"/>
        <end position="313"/>
    </location>
</feature>
<sequence length="478" mass="52967">MDKGNAGEVLSCSTGNDNQAAPVGAAETAARAFRLPLKTLIGYGSSMIGLNGMATMISVHLLFFYTDIVLIASTTVGAVMALAQVWDAVTDPLMGHVSDHTSWKWGRRRPYIMIGMFPAAILFFLLFSPPLNLSIQAASLYFAIVFIVFYTFRTVWETPYFALAPEITLDYDERTRLSAYQQVFATLGDILGTMAPVILVGIFATQRGDFSFLGLLVAVLAIASGLFTYFGTRENPDLSKTSKLPLLKSLKATAGNRPFLLLVLTSSCTAISNYTTIAVTRYIVKYYFQREDLYPHFFAAFFVGVFISIPLWIKLTGRIGKKNAYIFTMLVYAALLWVILLLGPGDYFIYGATMIIAGAFNIGLWLIPGSILPDIIEWDQLHVGDRREGAFYGIWTLIRKGAIGGAFMIIGYLLDFVGYVPNVDQTPQALLGIKMLFGPIPSVLLVLGILIFLKFPITKEVHRNIVRQIDERRKEAQK</sequence>
<feature type="transmembrane region" description="Helical" evidence="2">
    <location>
        <begin position="183"/>
        <end position="204"/>
    </location>
</feature>
<feature type="transmembrane region" description="Helical" evidence="2">
    <location>
        <begin position="133"/>
        <end position="152"/>
    </location>
</feature>
<dbReference type="PANTHER" id="PTHR11328">
    <property type="entry name" value="MAJOR FACILITATOR SUPERFAMILY DOMAIN-CONTAINING PROTEIN"/>
    <property type="match status" value="1"/>
</dbReference>
<dbReference type="GO" id="GO:0015293">
    <property type="term" value="F:symporter activity"/>
    <property type="evidence" value="ECO:0007669"/>
    <property type="project" value="InterPro"/>
</dbReference>
<feature type="transmembrane region" description="Helical" evidence="2">
    <location>
        <begin position="389"/>
        <end position="413"/>
    </location>
</feature>
<dbReference type="NCBIfam" id="TIGR00792">
    <property type="entry name" value="gph"/>
    <property type="match status" value="1"/>
</dbReference>
<evidence type="ECO:0000256" key="1">
    <source>
        <dbReference type="ARBA" id="ARBA00009617"/>
    </source>
</evidence>
<dbReference type="InterPro" id="IPR001927">
    <property type="entry name" value="Na/Gal_symport"/>
</dbReference>
<dbReference type="Pfam" id="PF13347">
    <property type="entry name" value="MFS_2"/>
    <property type="match status" value="1"/>
</dbReference>
<keyword evidence="2" id="KW-0812">Transmembrane</keyword>
<feature type="transmembrane region" description="Helical" evidence="2">
    <location>
        <begin position="348"/>
        <end position="368"/>
    </location>
</feature>
<proteinExistence type="inferred from homology"/>
<accession>A0A3A4NFZ0</accession>
<dbReference type="Gene3D" id="1.20.1250.20">
    <property type="entry name" value="MFS general substrate transporter like domains"/>
    <property type="match status" value="2"/>
</dbReference>
<dbReference type="GO" id="GO:0005886">
    <property type="term" value="C:plasma membrane"/>
    <property type="evidence" value="ECO:0007669"/>
    <property type="project" value="TreeGrafter"/>
</dbReference>
<dbReference type="GO" id="GO:0008643">
    <property type="term" value="P:carbohydrate transport"/>
    <property type="evidence" value="ECO:0007669"/>
    <property type="project" value="InterPro"/>
</dbReference>
<dbReference type="InterPro" id="IPR039672">
    <property type="entry name" value="MFS_2"/>
</dbReference>
<feature type="transmembrane region" description="Helical" evidence="2">
    <location>
        <begin position="325"/>
        <end position="342"/>
    </location>
</feature>
<keyword evidence="2" id="KW-0472">Membrane</keyword>
<comment type="similarity">
    <text evidence="1">Belongs to the sodium:galactoside symporter (TC 2.A.2) family.</text>
</comment>
<feature type="transmembrane region" description="Helical" evidence="2">
    <location>
        <begin position="259"/>
        <end position="284"/>
    </location>
</feature>
<reference evidence="3 4" key="1">
    <citation type="journal article" date="2017" name="ISME J.">
        <title>Energy and carbon metabolisms in a deep terrestrial subsurface fluid microbial community.</title>
        <authorList>
            <person name="Momper L."/>
            <person name="Jungbluth S.P."/>
            <person name="Lee M.D."/>
            <person name="Amend J.P."/>
        </authorList>
    </citation>
    <scope>NUCLEOTIDE SEQUENCE [LARGE SCALE GENOMIC DNA]</scope>
    <source>
        <strain evidence="3">SURF_5</strain>
    </source>
</reference>
<dbReference type="EMBL" id="QZKU01000084">
    <property type="protein sequence ID" value="RJP19848.1"/>
    <property type="molecule type" value="Genomic_DNA"/>
</dbReference>
<dbReference type="AlphaFoldDB" id="A0A3A4NFZ0"/>
<evidence type="ECO:0000313" key="4">
    <source>
        <dbReference type="Proteomes" id="UP000265882"/>
    </source>
</evidence>
<organism evidence="3 4">
    <name type="scientific">Abyssobacteria bacterium (strain SURF_5)</name>
    <dbReference type="NCBI Taxonomy" id="2093360"/>
    <lineage>
        <taxon>Bacteria</taxon>
        <taxon>Pseudomonadati</taxon>
        <taxon>Candidatus Hydrogenedentota</taxon>
        <taxon>Candidatus Abyssobacteria</taxon>
    </lineage>
</organism>
<feature type="transmembrane region" description="Helical" evidence="2">
    <location>
        <begin position="110"/>
        <end position="127"/>
    </location>
</feature>
<feature type="transmembrane region" description="Helical" evidence="2">
    <location>
        <begin position="433"/>
        <end position="453"/>
    </location>
</feature>
<gene>
    <name evidence="3" type="ORF">C4520_12225</name>
</gene>
<comment type="caution">
    <text evidence="3">The sequence shown here is derived from an EMBL/GenBank/DDBJ whole genome shotgun (WGS) entry which is preliminary data.</text>
</comment>
<protein>
    <submittedName>
        <fullName evidence="3">MFS transporter</fullName>
    </submittedName>
</protein>
<evidence type="ECO:0000256" key="2">
    <source>
        <dbReference type="SAM" id="Phobius"/>
    </source>
</evidence>
<dbReference type="Proteomes" id="UP000265882">
    <property type="component" value="Unassembled WGS sequence"/>
</dbReference>